<dbReference type="EC" id="1.11.1.5" evidence="9"/>
<evidence type="ECO:0000313" key="9">
    <source>
        <dbReference type="EMBL" id="CEF42624.1"/>
    </source>
</evidence>
<evidence type="ECO:0000256" key="7">
    <source>
        <dbReference type="PROSITE-ProRule" id="PRU00433"/>
    </source>
</evidence>
<dbReference type="SUPFAM" id="SSF46626">
    <property type="entry name" value="Cytochrome c"/>
    <property type="match status" value="2"/>
</dbReference>
<protein>
    <submittedName>
        <fullName evidence="9">Cytochrome c peroxidase</fullName>
        <ecNumber evidence="9">1.11.1.5</ecNumber>
    </submittedName>
</protein>
<dbReference type="GO" id="GO:0009055">
    <property type="term" value="F:electron transfer activity"/>
    <property type="evidence" value="ECO:0007669"/>
    <property type="project" value="InterPro"/>
</dbReference>
<reference evidence="10" key="1">
    <citation type="submission" date="2014-09" db="EMBL/GenBank/DDBJ databases">
        <authorList>
            <person name="Illeghems K.G."/>
        </authorList>
    </citation>
    <scope>NUCLEOTIDE SEQUENCE [LARGE SCALE GENOMIC DNA]</scope>
    <source>
        <strain evidence="10">108B</strain>
    </source>
</reference>
<dbReference type="InterPro" id="IPR004852">
    <property type="entry name" value="Di-haem_cyt_c_peroxidsae"/>
</dbReference>
<evidence type="ECO:0000256" key="3">
    <source>
        <dbReference type="ARBA" id="ARBA00022723"/>
    </source>
</evidence>
<dbReference type="Pfam" id="PF03150">
    <property type="entry name" value="CCP_MauG"/>
    <property type="match status" value="1"/>
</dbReference>
<keyword evidence="9" id="KW-0575">Peroxidase</keyword>
<dbReference type="InterPro" id="IPR051395">
    <property type="entry name" value="Cytochrome_c_Peroxidase/MauG"/>
</dbReference>
<keyword evidence="10" id="KW-1185">Reference proteome</keyword>
<dbReference type="GO" id="GO:0004130">
    <property type="term" value="F:cytochrome-c peroxidase activity"/>
    <property type="evidence" value="ECO:0007669"/>
    <property type="project" value="UniProtKB-EC"/>
</dbReference>
<dbReference type="GO" id="GO:0046872">
    <property type="term" value="F:metal ion binding"/>
    <property type="evidence" value="ECO:0007669"/>
    <property type="project" value="UniProtKB-KW"/>
</dbReference>
<dbReference type="InterPro" id="IPR036909">
    <property type="entry name" value="Cyt_c-like_dom_sf"/>
</dbReference>
<evidence type="ECO:0000256" key="2">
    <source>
        <dbReference type="ARBA" id="ARBA00022617"/>
    </source>
</evidence>
<organism evidence="9 10">
    <name type="scientific">Acetobacter senegalensis</name>
    <dbReference type="NCBI Taxonomy" id="446692"/>
    <lineage>
        <taxon>Bacteria</taxon>
        <taxon>Pseudomonadati</taxon>
        <taxon>Pseudomonadota</taxon>
        <taxon>Alphaproteobacteria</taxon>
        <taxon>Acetobacterales</taxon>
        <taxon>Acetobacteraceae</taxon>
        <taxon>Acetobacter</taxon>
    </lineage>
</organism>
<gene>
    <name evidence="9" type="primary">ccpA</name>
    <name evidence="9" type="ORF">ASN_3390</name>
</gene>
<dbReference type="GO" id="GO:0030313">
    <property type="term" value="C:cell envelope"/>
    <property type="evidence" value="ECO:0007669"/>
    <property type="project" value="UniProtKB-SubCell"/>
</dbReference>
<evidence type="ECO:0000256" key="5">
    <source>
        <dbReference type="ARBA" id="ARBA00023002"/>
    </source>
</evidence>
<evidence type="ECO:0000259" key="8">
    <source>
        <dbReference type="PROSITE" id="PS51007"/>
    </source>
</evidence>
<feature type="domain" description="Cytochrome c" evidence="8">
    <location>
        <begin position="60"/>
        <end position="172"/>
    </location>
</feature>
<evidence type="ECO:0000313" key="10">
    <source>
        <dbReference type="Proteomes" id="UP000056109"/>
    </source>
</evidence>
<dbReference type="PROSITE" id="PS51007">
    <property type="entry name" value="CYTC"/>
    <property type="match status" value="2"/>
</dbReference>
<dbReference type="Proteomes" id="UP000056109">
    <property type="component" value="Chromosome I"/>
</dbReference>
<dbReference type="InterPro" id="IPR009056">
    <property type="entry name" value="Cyt_c-like_dom"/>
</dbReference>
<sequence>MLMPRKKIFPTQTAILPCVMIRFLFSRQICLVASLLMWPPLFARAEDGVSRSEVYKNVARLAAVGDKLFHDPRLSASGALSCASCHSEHAAFAPDNALSVQYGGVDMAQRGHRAVPSLKYLENVPQFTEHFFDSEDEADESIDNGPTGGLTWDGRANTLAEQAAIPLLAPFEMGRQTPQEVVHRAVRAGYGDTLKELGPYLHTKNLFVVITKALEAYQQDWRRFYPYSSKYDAYLAGKATLSPQEQLGLKVFEDPEKGNCASCHKSQPGYDGTPPQFTDYGMIAVGVPRNRALPFNRNPNAFDLGLCGPDRTDLKQHADYCGLFRTPSLRNVATRHAFFHNGFYHSLRDAVAFYVLRDTHPEQIYPVGKDGKILKYDDLPERYQENINMDPPFGPQPGNRPVLSDNEIDAIVAFLNTLTDGYSATQASDATQ</sequence>
<evidence type="ECO:0000256" key="4">
    <source>
        <dbReference type="ARBA" id="ARBA00022729"/>
    </source>
</evidence>
<dbReference type="AlphaFoldDB" id="A0A0U5EZZ3"/>
<keyword evidence="2 7" id="KW-0349">Heme</keyword>
<dbReference type="Gene3D" id="1.10.760.10">
    <property type="entry name" value="Cytochrome c-like domain"/>
    <property type="match status" value="2"/>
</dbReference>
<evidence type="ECO:0000256" key="1">
    <source>
        <dbReference type="ARBA" id="ARBA00004196"/>
    </source>
</evidence>
<dbReference type="PANTHER" id="PTHR30600:SF10">
    <property type="entry name" value="BLL6722 PROTEIN"/>
    <property type="match status" value="1"/>
</dbReference>
<keyword evidence="4" id="KW-0732">Signal</keyword>
<dbReference type="PATRIC" id="fig|446692.3.peg.3592"/>
<evidence type="ECO:0000256" key="6">
    <source>
        <dbReference type="ARBA" id="ARBA00023004"/>
    </source>
</evidence>
<accession>A0A0U5EZZ3</accession>
<name>A0A0U5EZZ3_9PROT</name>
<keyword evidence="6 7" id="KW-0408">Iron</keyword>
<dbReference type="EMBL" id="LN606600">
    <property type="protein sequence ID" value="CEF42624.1"/>
    <property type="molecule type" value="Genomic_DNA"/>
</dbReference>
<feature type="domain" description="Cytochrome c" evidence="8">
    <location>
        <begin position="243"/>
        <end position="419"/>
    </location>
</feature>
<proteinExistence type="predicted"/>
<dbReference type="GO" id="GO:0020037">
    <property type="term" value="F:heme binding"/>
    <property type="evidence" value="ECO:0007669"/>
    <property type="project" value="InterPro"/>
</dbReference>
<keyword evidence="3 7" id="KW-0479">Metal-binding</keyword>
<keyword evidence="5 9" id="KW-0560">Oxidoreductase</keyword>
<comment type="subcellular location">
    <subcellularLocation>
        <location evidence="1">Cell envelope</location>
    </subcellularLocation>
</comment>
<dbReference type="KEGG" id="asz:ASN_3390"/>
<dbReference type="PANTHER" id="PTHR30600">
    <property type="entry name" value="CYTOCHROME C PEROXIDASE-RELATED"/>
    <property type="match status" value="1"/>
</dbReference>